<comment type="caution">
    <text evidence="2">The sequence shown here is derived from an EMBL/GenBank/DDBJ whole genome shotgun (WGS) entry which is preliminary data.</text>
</comment>
<dbReference type="RefSeq" id="WP_061920410.1">
    <property type="nucleotide sequence ID" value="NZ_KQ948855.1"/>
</dbReference>
<feature type="domain" description="DUF397" evidence="1">
    <location>
        <begin position="6"/>
        <end position="59"/>
    </location>
</feature>
<protein>
    <recommendedName>
        <fullName evidence="1">DUF397 domain-containing protein</fullName>
    </recommendedName>
</protein>
<dbReference type="STRING" id="285568.AQJ66_13000"/>
<reference evidence="2 3" key="1">
    <citation type="submission" date="2015-10" db="EMBL/GenBank/DDBJ databases">
        <title>Draft genome sequence of Streptomyces bungoensis DSM 41781, type strain for the species Streptomyces bungoensis.</title>
        <authorList>
            <person name="Ruckert C."/>
            <person name="Winkler A."/>
            <person name="Kalinowski J."/>
            <person name="Kampfer P."/>
            <person name="Glaeser S."/>
        </authorList>
    </citation>
    <scope>NUCLEOTIDE SEQUENCE [LARGE SCALE GENOMIC DNA]</scope>
    <source>
        <strain evidence="2 3">DSM 41781</strain>
    </source>
</reference>
<dbReference type="OrthoDB" id="5193099at2"/>
<name>A0A101T524_9ACTN</name>
<keyword evidence="3" id="KW-1185">Reference proteome</keyword>
<dbReference type="InterPro" id="IPR007278">
    <property type="entry name" value="DUF397"/>
</dbReference>
<proteinExistence type="predicted"/>
<dbReference type="Pfam" id="PF04149">
    <property type="entry name" value="DUF397"/>
    <property type="match status" value="1"/>
</dbReference>
<dbReference type="Proteomes" id="UP000053024">
    <property type="component" value="Unassembled WGS sequence"/>
</dbReference>
<accession>A0A101T524</accession>
<dbReference type="EMBL" id="LMWX01000018">
    <property type="protein sequence ID" value="KUN85862.1"/>
    <property type="molecule type" value="Genomic_DNA"/>
</dbReference>
<evidence type="ECO:0000313" key="2">
    <source>
        <dbReference type="EMBL" id="KUN85862.1"/>
    </source>
</evidence>
<dbReference type="AlphaFoldDB" id="A0A101T524"/>
<sequence length="64" mass="6868">MTTPDNWRKSSYSGSGDGNACVEIAPHPLHIAVRDSKDPARGTLTFAAEAFTPFVAALKTEQHP</sequence>
<evidence type="ECO:0000313" key="3">
    <source>
        <dbReference type="Proteomes" id="UP000053024"/>
    </source>
</evidence>
<evidence type="ECO:0000259" key="1">
    <source>
        <dbReference type="Pfam" id="PF04149"/>
    </source>
</evidence>
<organism evidence="2 3">
    <name type="scientific">Streptomyces bungoensis</name>
    <dbReference type="NCBI Taxonomy" id="285568"/>
    <lineage>
        <taxon>Bacteria</taxon>
        <taxon>Bacillati</taxon>
        <taxon>Actinomycetota</taxon>
        <taxon>Actinomycetes</taxon>
        <taxon>Kitasatosporales</taxon>
        <taxon>Streptomycetaceae</taxon>
        <taxon>Streptomyces</taxon>
    </lineage>
</organism>
<gene>
    <name evidence="2" type="ORF">AQJ66_13000</name>
</gene>